<evidence type="ECO:0000256" key="2">
    <source>
        <dbReference type="SAM" id="Phobius"/>
    </source>
</evidence>
<accession>A0A133UP88</accession>
<evidence type="ECO:0000313" key="5">
    <source>
        <dbReference type="Proteomes" id="UP000070463"/>
    </source>
</evidence>
<feature type="transmembrane region" description="Helical" evidence="2">
    <location>
        <begin position="21"/>
        <end position="38"/>
    </location>
</feature>
<evidence type="ECO:0000313" key="4">
    <source>
        <dbReference type="EMBL" id="KXA95966.1"/>
    </source>
</evidence>
<dbReference type="GO" id="GO:0004175">
    <property type="term" value="F:endopeptidase activity"/>
    <property type="evidence" value="ECO:0007669"/>
    <property type="project" value="UniProtKB-ARBA"/>
</dbReference>
<evidence type="ECO:0000259" key="3">
    <source>
        <dbReference type="Pfam" id="PF02517"/>
    </source>
</evidence>
<proteinExistence type="predicted"/>
<feature type="transmembrane region" description="Helical" evidence="2">
    <location>
        <begin position="245"/>
        <end position="263"/>
    </location>
</feature>
<feature type="transmembrane region" description="Helical" evidence="2">
    <location>
        <begin position="154"/>
        <end position="175"/>
    </location>
</feature>
<feature type="domain" description="CAAX prenyl protease 2/Lysostaphin resistance protein A-like" evidence="3">
    <location>
        <begin position="157"/>
        <end position="250"/>
    </location>
</feature>
<dbReference type="EMBL" id="LHXR01000122">
    <property type="protein sequence ID" value="KXA95966.1"/>
    <property type="molecule type" value="Genomic_DNA"/>
</dbReference>
<keyword evidence="2" id="KW-1133">Transmembrane helix</keyword>
<feature type="transmembrane region" description="Helical" evidence="2">
    <location>
        <begin position="269"/>
        <end position="288"/>
    </location>
</feature>
<feature type="transmembrane region" description="Helical" evidence="2">
    <location>
        <begin position="187"/>
        <end position="205"/>
    </location>
</feature>
<keyword evidence="2" id="KW-0472">Membrane</keyword>
<dbReference type="InterPro" id="IPR003675">
    <property type="entry name" value="Rce1/LyrA-like_dom"/>
</dbReference>
<dbReference type="AlphaFoldDB" id="A0A133UP88"/>
<name>A0A133UP88_9EURY</name>
<dbReference type="Proteomes" id="UP000070463">
    <property type="component" value="Unassembled WGS sequence"/>
</dbReference>
<protein>
    <recommendedName>
        <fullName evidence="3">CAAX prenyl protease 2/Lysostaphin resistance protein A-like domain-containing protein</fullName>
    </recommendedName>
</protein>
<gene>
    <name evidence="4" type="ORF">AKJ37_06395</name>
</gene>
<comment type="caution">
    <text evidence="4">The sequence shown here is derived from an EMBL/GenBank/DDBJ whole genome shotgun (WGS) entry which is preliminary data.</text>
</comment>
<sequence>MIAAVYLGLQYYKKDEFDKRYAAVLAAASGVLLFLSVVNSLPGVLYNVPSSMSPSLRLVSMIIGGAIAALVGGGITLAVAGSGKRLSKKVLDFDAVDGVLRTKGIRRRIRYSAFRGFCLAFILLGIATLFYLVGSEFFGVWMPEESPYLRAVPTYVPALMALTTGGTAAIAEETVFRLFSIPLLKHYLKHTVLAVVLSSLIWGLGHTTYVVLPWYTRIIEVTILGIILGWAFLRYDLVTVISAHFSMNAVLIGAPMLLAGTTWLKLNGVISIIIASLPVLISATLSAYEKYGTPPDPDPRALDAFQSGAPKTRRSRES</sequence>
<feature type="region of interest" description="Disordered" evidence="1">
    <location>
        <begin position="292"/>
        <end position="318"/>
    </location>
</feature>
<keyword evidence="2" id="KW-0812">Transmembrane</keyword>
<organism evidence="4 5">
    <name type="scientific">candidate division MSBL1 archaeon SCGC-AAA259I09</name>
    <dbReference type="NCBI Taxonomy" id="1698267"/>
    <lineage>
        <taxon>Archaea</taxon>
        <taxon>Methanobacteriati</taxon>
        <taxon>Methanobacteriota</taxon>
        <taxon>candidate division MSBL1</taxon>
    </lineage>
</organism>
<evidence type="ECO:0000256" key="1">
    <source>
        <dbReference type="SAM" id="MobiDB-lite"/>
    </source>
</evidence>
<keyword evidence="5" id="KW-1185">Reference proteome</keyword>
<dbReference type="Pfam" id="PF02517">
    <property type="entry name" value="Rce1-like"/>
    <property type="match status" value="1"/>
</dbReference>
<feature type="transmembrane region" description="Helical" evidence="2">
    <location>
        <begin position="58"/>
        <end position="80"/>
    </location>
</feature>
<dbReference type="GO" id="GO:0080120">
    <property type="term" value="P:CAAX-box protein maturation"/>
    <property type="evidence" value="ECO:0007669"/>
    <property type="project" value="UniProtKB-ARBA"/>
</dbReference>
<feature type="transmembrane region" description="Helical" evidence="2">
    <location>
        <begin position="211"/>
        <end position="233"/>
    </location>
</feature>
<reference evidence="4 5" key="1">
    <citation type="journal article" date="2016" name="Sci. Rep.">
        <title>Metabolic traits of an uncultured archaeal lineage -MSBL1- from brine pools of the Red Sea.</title>
        <authorList>
            <person name="Mwirichia R."/>
            <person name="Alam I."/>
            <person name="Rashid M."/>
            <person name="Vinu M."/>
            <person name="Ba-Alawi W."/>
            <person name="Anthony Kamau A."/>
            <person name="Kamanda Ngugi D."/>
            <person name="Goker M."/>
            <person name="Klenk H.P."/>
            <person name="Bajic V."/>
            <person name="Stingl U."/>
        </authorList>
    </citation>
    <scope>NUCLEOTIDE SEQUENCE [LARGE SCALE GENOMIC DNA]</scope>
    <source>
        <strain evidence="4">SCGC-AAA259I09</strain>
    </source>
</reference>
<feature type="transmembrane region" description="Helical" evidence="2">
    <location>
        <begin position="113"/>
        <end position="134"/>
    </location>
</feature>